<evidence type="ECO:0000256" key="3">
    <source>
        <dbReference type="ARBA" id="ARBA00022475"/>
    </source>
</evidence>
<dbReference type="Pfam" id="PF07690">
    <property type="entry name" value="MFS_1"/>
    <property type="match status" value="1"/>
</dbReference>
<keyword evidence="2" id="KW-0813">Transport</keyword>
<comment type="subcellular location">
    <subcellularLocation>
        <location evidence="1">Cell membrane</location>
        <topology evidence="1">Multi-pass membrane protein</topology>
    </subcellularLocation>
</comment>
<feature type="domain" description="Major facilitator superfamily (MFS) profile" evidence="9">
    <location>
        <begin position="42"/>
        <end position="517"/>
    </location>
</feature>
<dbReference type="OrthoDB" id="9781469at2"/>
<organism evidence="10 11">
    <name type="scientific">Georgenia subflava</name>
    <dbReference type="NCBI Taxonomy" id="1622177"/>
    <lineage>
        <taxon>Bacteria</taxon>
        <taxon>Bacillati</taxon>
        <taxon>Actinomycetota</taxon>
        <taxon>Actinomycetes</taxon>
        <taxon>Micrococcales</taxon>
        <taxon>Bogoriellaceae</taxon>
        <taxon>Georgenia</taxon>
    </lineage>
</organism>
<evidence type="ECO:0000256" key="4">
    <source>
        <dbReference type="ARBA" id="ARBA00022692"/>
    </source>
</evidence>
<evidence type="ECO:0000256" key="7">
    <source>
        <dbReference type="SAM" id="MobiDB-lite"/>
    </source>
</evidence>
<evidence type="ECO:0000313" key="10">
    <source>
        <dbReference type="EMBL" id="MPV36186.1"/>
    </source>
</evidence>
<evidence type="ECO:0000259" key="9">
    <source>
        <dbReference type="PROSITE" id="PS50850"/>
    </source>
</evidence>
<name>A0A6N7EJ25_9MICO</name>
<dbReference type="SUPFAM" id="SSF103473">
    <property type="entry name" value="MFS general substrate transporter"/>
    <property type="match status" value="1"/>
</dbReference>
<dbReference type="CDD" id="cd17321">
    <property type="entry name" value="MFS_MMR_MDR_like"/>
    <property type="match status" value="1"/>
</dbReference>
<dbReference type="PROSITE" id="PS50850">
    <property type="entry name" value="MFS"/>
    <property type="match status" value="1"/>
</dbReference>
<feature type="transmembrane region" description="Helical" evidence="8">
    <location>
        <begin position="494"/>
        <end position="518"/>
    </location>
</feature>
<dbReference type="PANTHER" id="PTHR42718">
    <property type="entry name" value="MAJOR FACILITATOR SUPERFAMILY MULTIDRUG TRANSPORTER MFSC"/>
    <property type="match status" value="1"/>
</dbReference>
<feature type="transmembrane region" description="Helical" evidence="8">
    <location>
        <begin position="40"/>
        <end position="67"/>
    </location>
</feature>
<keyword evidence="5 8" id="KW-1133">Transmembrane helix</keyword>
<evidence type="ECO:0000256" key="1">
    <source>
        <dbReference type="ARBA" id="ARBA00004651"/>
    </source>
</evidence>
<dbReference type="InterPro" id="IPR020846">
    <property type="entry name" value="MFS_dom"/>
</dbReference>
<feature type="compositionally biased region" description="Low complexity" evidence="7">
    <location>
        <begin position="579"/>
        <end position="599"/>
    </location>
</feature>
<dbReference type="Gene3D" id="1.20.1250.20">
    <property type="entry name" value="MFS general substrate transporter like domains"/>
    <property type="match status" value="1"/>
</dbReference>
<feature type="transmembrane region" description="Helical" evidence="8">
    <location>
        <begin position="192"/>
        <end position="216"/>
    </location>
</feature>
<feature type="region of interest" description="Disordered" evidence="7">
    <location>
        <begin position="1"/>
        <end position="21"/>
    </location>
</feature>
<proteinExistence type="predicted"/>
<keyword evidence="6 8" id="KW-0472">Membrane</keyword>
<evidence type="ECO:0000256" key="5">
    <source>
        <dbReference type="ARBA" id="ARBA00022989"/>
    </source>
</evidence>
<feature type="transmembrane region" description="Helical" evidence="8">
    <location>
        <begin position="327"/>
        <end position="351"/>
    </location>
</feature>
<feature type="transmembrane region" description="Helical" evidence="8">
    <location>
        <begin position="228"/>
        <end position="247"/>
    </location>
</feature>
<feature type="transmembrane region" description="Helical" evidence="8">
    <location>
        <begin position="430"/>
        <end position="450"/>
    </location>
</feature>
<accession>A0A6N7EJ25</accession>
<feature type="transmembrane region" description="Helical" evidence="8">
    <location>
        <begin position="108"/>
        <end position="127"/>
    </location>
</feature>
<protein>
    <submittedName>
        <fullName evidence="10">MFS transporter</fullName>
    </submittedName>
</protein>
<dbReference type="PANTHER" id="PTHR42718:SF47">
    <property type="entry name" value="METHYL VIOLOGEN RESISTANCE PROTEIN SMVA"/>
    <property type="match status" value="1"/>
</dbReference>
<keyword evidence="4 8" id="KW-0812">Transmembrane</keyword>
<feature type="compositionally biased region" description="Low complexity" evidence="7">
    <location>
        <begin position="531"/>
        <end position="545"/>
    </location>
</feature>
<feature type="transmembrane region" description="Helical" evidence="8">
    <location>
        <begin position="79"/>
        <end position="96"/>
    </location>
</feature>
<dbReference type="Proteomes" id="UP000437709">
    <property type="component" value="Unassembled WGS sequence"/>
</dbReference>
<dbReference type="GO" id="GO:0005886">
    <property type="term" value="C:plasma membrane"/>
    <property type="evidence" value="ECO:0007669"/>
    <property type="project" value="UniProtKB-SubCell"/>
</dbReference>
<evidence type="ECO:0000256" key="2">
    <source>
        <dbReference type="ARBA" id="ARBA00022448"/>
    </source>
</evidence>
<sequence length="631" mass="62915">MHGTDAWHRRPALAGPPRSPKELFVSLPADSPSTAGRREWAALGVLALPALLVSIDVFVLLLAVPHLSADLGASSTEQLWILDIYGFLLAGFMLTMGTLGDRIGRRRLLLIGAAGFAVASVLAAFSVSPAMLIVARALLGVAGATLAPSTLALISNLFRDPAQRAQAIGVWMVCFMGGAAVGPVVGGVMLEHFWWGAAFLLGVPAMLLLLVLGPVLLPEYRDTRAGRIDPASVALSLAAILPAVYGIKELATGGWSTVPGLALVVGLASGLGFVSRQRRIADPVLDLGLFHTRAFSTAVAGMFLVAATGATMYFVTQHLQLVSGLTALHSGLAMLPGVAAAVAGFLLAPALARRIRPAVLIAVGMVVSLSGVSLLVLTGTDELVPLVLAYVLFQLGCGPMVTLGTDLVVGSAPPEKAGSAAATSEAAGELGYALGIAVLGSVAAAAYRAALGPLPEGLTGEQAAAVREGLAGADAVAGALGAEGAALLDSARQAFLAGMDVALAGVALAMVTIAVLALTMLRHVPPSRVEAPGIGPAAEPAGPIGSATGPTPAPHGSTTGPAPAPHGSTTGPAAAPHGSTTGPAPAASRPPAGGTSASGVPGTSREAEFSMTAAHGPGTVDDIPTQGGNHP</sequence>
<dbReference type="EMBL" id="WHPC01000007">
    <property type="protein sequence ID" value="MPV36186.1"/>
    <property type="molecule type" value="Genomic_DNA"/>
</dbReference>
<keyword evidence="11" id="KW-1185">Reference proteome</keyword>
<feature type="transmembrane region" description="Helical" evidence="8">
    <location>
        <begin position="358"/>
        <end position="377"/>
    </location>
</feature>
<evidence type="ECO:0000256" key="8">
    <source>
        <dbReference type="SAM" id="Phobius"/>
    </source>
</evidence>
<feature type="region of interest" description="Disordered" evidence="7">
    <location>
        <begin position="531"/>
        <end position="631"/>
    </location>
</feature>
<gene>
    <name evidence="10" type="ORF">GB881_03845</name>
</gene>
<feature type="transmembrane region" description="Helical" evidence="8">
    <location>
        <begin position="167"/>
        <end position="186"/>
    </location>
</feature>
<feature type="transmembrane region" description="Helical" evidence="8">
    <location>
        <begin position="383"/>
        <end position="409"/>
    </location>
</feature>
<feature type="transmembrane region" description="Helical" evidence="8">
    <location>
        <begin position="294"/>
        <end position="315"/>
    </location>
</feature>
<dbReference type="InterPro" id="IPR011701">
    <property type="entry name" value="MFS"/>
</dbReference>
<evidence type="ECO:0000256" key="6">
    <source>
        <dbReference type="ARBA" id="ARBA00023136"/>
    </source>
</evidence>
<dbReference type="AlphaFoldDB" id="A0A6N7EJ25"/>
<feature type="transmembrane region" description="Helical" evidence="8">
    <location>
        <begin position="133"/>
        <end position="155"/>
    </location>
</feature>
<dbReference type="InterPro" id="IPR036259">
    <property type="entry name" value="MFS_trans_sf"/>
</dbReference>
<keyword evidence="3" id="KW-1003">Cell membrane</keyword>
<reference evidence="10 11" key="1">
    <citation type="submission" date="2019-10" db="EMBL/GenBank/DDBJ databases">
        <title>Georgenia wutianyii sp. nov. and Georgenia yuyongxinii sp. nov. isolated from plateau pika (Ochotona curzoniae) in the Qinghai-Tibet plateau of China.</title>
        <authorList>
            <person name="Tian Z."/>
        </authorList>
    </citation>
    <scope>NUCLEOTIDE SEQUENCE [LARGE SCALE GENOMIC DNA]</scope>
    <source>
        <strain evidence="10 11">JCM 19765</strain>
    </source>
</reference>
<dbReference type="GO" id="GO:0022857">
    <property type="term" value="F:transmembrane transporter activity"/>
    <property type="evidence" value="ECO:0007669"/>
    <property type="project" value="InterPro"/>
</dbReference>
<evidence type="ECO:0000313" key="11">
    <source>
        <dbReference type="Proteomes" id="UP000437709"/>
    </source>
</evidence>
<comment type="caution">
    <text evidence="10">The sequence shown here is derived from an EMBL/GenBank/DDBJ whole genome shotgun (WGS) entry which is preliminary data.</text>
</comment>
<feature type="transmembrane region" description="Helical" evidence="8">
    <location>
        <begin position="253"/>
        <end position="274"/>
    </location>
</feature>